<name>A0AAV7V0T4_PLEWA</name>
<gene>
    <name evidence="1" type="ORF">NDU88_004059</name>
</gene>
<dbReference type="Proteomes" id="UP001066276">
    <property type="component" value="Chromosome 2_2"/>
</dbReference>
<dbReference type="EMBL" id="JANPWB010000004">
    <property type="protein sequence ID" value="KAJ1194773.1"/>
    <property type="molecule type" value="Genomic_DNA"/>
</dbReference>
<proteinExistence type="predicted"/>
<keyword evidence="2" id="KW-1185">Reference proteome</keyword>
<evidence type="ECO:0000313" key="1">
    <source>
        <dbReference type="EMBL" id="KAJ1194773.1"/>
    </source>
</evidence>
<protein>
    <submittedName>
        <fullName evidence="1">Uncharacterized protein</fullName>
    </submittedName>
</protein>
<sequence>MNVAPPGAKTAWRASHLQGILGLLVLPRAKSRKTHSALRESGVANVAPPGARMMWLASRLQIILGLYSQDKLRLPNNTQMSRDWGATLRATLACCPAADRARHPSCDGTYVRPREPTPRYTVYPRHLLQATGSVQGGRGAHTHLRT</sequence>
<accession>A0AAV7V0T4</accession>
<evidence type="ECO:0000313" key="2">
    <source>
        <dbReference type="Proteomes" id="UP001066276"/>
    </source>
</evidence>
<dbReference type="AlphaFoldDB" id="A0AAV7V0T4"/>
<reference evidence="1" key="1">
    <citation type="journal article" date="2022" name="bioRxiv">
        <title>Sequencing and chromosome-scale assembly of the giantPleurodeles waltlgenome.</title>
        <authorList>
            <person name="Brown T."/>
            <person name="Elewa A."/>
            <person name="Iarovenko S."/>
            <person name="Subramanian E."/>
            <person name="Araus A.J."/>
            <person name="Petzold A."/>
            <person name="Susuki M."/>
            <person name="Suzuki K.-i.T."/>
            <person name="Hayashi T."/>
            <person name="Toyoda A."/>
            <person name="Oliveira C."/>
            <person name="Osipova E."/>
            <person name="Leigh N.D."/>
            <person name="Simon A."/>
            <person name="Yun M.H."/>
        </authorList>
    </citation>
    <scope>NUCLEOTIDE SEQUENCE</scope>
    <source>
        <strain evidence="1">20211129_DDA</strain>
        <tissue evidence="1">Liver</tissue>
    </source>
</reference>
<comment type="caution">
    <text evidence="1">The sequence shown here is derived from an EMBL/GenBank/DDBJ whole genome shotgun (WGS) entry which is preliminary data.</text>
</comment>
<organism evidence="1 2">
    <name type="scientific">Pleurodeles waltl</name>
    <name type="common">Iberian ribbed newt</name>
    <dbReference type="NCBI Taxonomy" id="8319"/>
    <lineage>
        <taxon>Eukaryota</taxon>
        <taxon>Metazoa</taxon>
        <taxon>Chordata</taxon>
        <taxon>Craniata</taxon>
        <taxon>Vertebrata</taxon>
        <taxon>Euteleostomi</taxon>
        <taxon>Amphibia</taxon>
        <taxon>Batrachia</taxon>
        <taxon>Caudata</taxon>
        <taxon>Salamandroidea</taxon>
        <taxon>Salamandridae</taxon>
        <taxon>Pleurodelinae</taxon>
        <taxon>Pleurodeles</taxon>
    </lineage>
</organism>